<evidence type="ECO:0000313" key="22">
    <source>
        <dbReference type="Proteomes" id="UP000008912"/>
    </source>
</evidence>
<reference evidence="21" key="2">
    <citation type="submission" date="2025-08" db="UniProtKB">
        <authorList>
            <consortium name="Ensembl"/>
        </authorList>
    </citation>
    <scope>IDENTIFICATION</scope>
</reference>
<comment type="catalytic activity">
    <reaction evidence="17">
        <text>monodehydro-L-ascorbate radical(out) + L-ascorbate(in) = monodehydro-L-ascorbate radical(in) + L-ascorbate(out)</text>
        <dbReference type="Rhea" id="RHEA:66524"/>
        <dbReference type="ChEBI" id="CHEBI:38290"/>
        <dbReference type="ChEBI" id="CHEBI:59513"/>
    </reaction>
    <physiologicalReaction direction="left-to-right" evidence="17">
        <dbReference type="Rhea" id="RHEA:66525"/>
    </physiologicalReaction>
</comment>
<evidence type="ECO:0000256" key="6">
    <source>
        <dbReference type="ARBA" id="ARBA00022967"/>
    </source>
</evidence>
<dbReference type="GO" id="GO:0005765">
    <property type="term" value="C:lysosomal membrane"/>
    <property type="evidence" value="ECO:0007669"/>
    <property type="project" value="TreeGrafter"/>
</dbReference>
<reference evidence="21" key="3">
    <citation type="submission" date="2025-09" db="UniProtKB">
        <authorList>
            <consortium name="Ensembl"/>
        </authorList>
    </citation>
    <scope>IDENTIFICATION</scope>
</reference>
<feature type="region of interest" description="Disordered" evidence="18">
    <location>
        <begin position="66"/>
        <end position="96"/>
    </location>
</feature>
<dbReference type="GO" id="GO:0140576">
    <property type="term" value="P:ascorbate homeostasis"/>
    <property type="evidence" value="ECO:0007669"/>
    <property type="project" value="Ensembl"/>
</dbReference>
<evidence type="ECO:0000256" key="4">
    <source>
        <dbReference type="ARBA" id="ARBA00022692"/>
    </source>
</evidence>
<keyword evidence="8 19" id="KW-1133">Transmembrane helix</keyword>
<evidence type="ECO:0000256" key="10">
    <source>
        <dbReference type="ARBA" id="ARBA00023136"/>
    </source>
</evidence>
<dbReference type="Pfam" id="PF03188">
    <property type="entry name" value="Cytochrom_B561"/>
    <property type="match status" value="1"/>
</dbReference>
<evidence type="ECO:0000256" key="16">
    <source>
        <dbReference type="ARBA" id="ARBA00045973"/>
    </source>
</evidence>
<evidence type="ECO:0000256" key="5">
    <source>
        <dbReference type="ARBA" id="ARBA00022723"/>
    </source>
</evidence>
<evidence type="ECO:0000256" key="14">
    <source>
        <dbReference type="ARBA" id="ARBA00030896"/>
    </source>
</evidence>
<dbReference type="GO" id="GO:0140575">
    <property type="term" value="F:transmembrane monodehydroascorbate reductase activity"/>
    <property type="evidence" value="ECO:0007669"/>
    <property type="project" value="Ensembl"/>
</dbReference>
<sequence length="277" mass="29862">MPCWFTGSSGMRPNAQLKSCTGCCTSLRSSSPWWVSSRAQLPPPLALLQTWGSSCLEHLVSTPVPLRSPPRPASPVQASPAGTLGAGSRRAGTRSQKSQRVGFPLGHLPGSLPWPPCPHAAPVSGPGVVAVFDYHRKKGYADLYSLHSWCGILVCILFFVQWLVGFSFFLFPGASFSLRGRYRPQHVFFGATIFLLSVGTALLGLKEALLFKLGAKYSTFGAEGVLANVLGLLLVGFGVIVLYILTHSEWKRPPQAEEQALSMDFKTLTEGDSPSSQ</sequence>
<dbReference type="InterPro" id="IPR043205">
    <property type="entry name" value="CYB561/CYBRD1-like"/>
</dbReference>
<evidence type="ECO:0000256" key="3">
    <source>
        <dbReference type="ARBA" id="ARBA00022617"/>
    </source>
</evidence>
<name>A0A7N5JVS4_AILME</name>
<dbReference type="InParanoid" id="A0A7N5JVS4"/>
<keyword evidence="5" id="KW-0479">Metal-binding</keyword>
<evidence type="ECO:0000259" key="20">
    <source>
        <dbReference type="PROSITE" id="PS50939"/>
    </source>
</evidence>
<keyword evidence="22" id="KW-1185">Reference proteome</keyword>
<proteinExistence type="predicted"/>
<keyword evidence="11" id="KW-0968">Cytoplasmic vesicle</keyword>
<keyword evidence="2" id="KW-0813">Transport</keyword>
<evidence type="ECO:0000256" key="1">
    <source>
        <dbReference type="ARBA" id="ARBA00001970"/>
    </source>
</evidence>
<gene>
    <name evidence="21" type="primary">CYB561</name>
</gene>
<evidence type="ECO:0000256" key="19">
    <source>
        <dbReference type="SAM" id="Phobius"/>
    </source>
</evidence>
<keyword evidence="7" id="KW-0249">Electron transport</keyword>
<comment type="subcellular location">
    <subcellularLocation>
        <location evidence="12">Cytoplasmic vesicle</location>
        <location evidence="12">Secretory vesicle</location>
        <location evidence="12">Chromaffin granule membrane</location>
        <topology evidence="12">Multi-pass membrane protein</topology>
    </subcellularLocation>
</comment>
<comment type="cofactor">
    <cofactor evidence="1">
        <name>heme b</name>
        <dbReference type="ChEBI" id="CHEBI:60344"/>
    </cofactor>
</comment>
<dbReference type="Ensembl" id="ENSAMET00000046033.1">
    <property type="protein sequence ID" value="ENSAMEP00000029073.1"/>
    <property type="gene ID" value="ENSAMEG00000003852.2"/>
</dbReference>
<evidence type="ECO:0000313" key="21">
    <source>
        <dbReference type="Ensembl" id="ENSAMEP00000029073.1"/>
    </source>
</evidence>
<keyword evidence="4 19" id="KW-0812">Transmembrane</keyword>
<dbReference type="PANTHER" id="PTHR10106">
    <property type="entry name" value="CYTOCHROME B561-RELATED"/>
    <property type="match status" value="1"/>
</dbReference>
<keyword evidence="6" id="KW-1278">Translocase</keyword>
<dbReference type="GO" id="GO:0042584">
    <property type="term" value="C:chromaffin granule membrane"/>
    <property type="evidence" value="ECO:0007669"/>
    <property type="project" value="UniProtKB-SubCell"/>
</dbReference>
<dbReference type="Gene3D" id="1.20.120.1770">
    <property type="match status" value="1"/>
</dbReference>
<feature type="transmembrane region" description="Helical" evidence="19">
    <location>
        <begin position="225"/>
        <end position="245"/>
    </location>
</feature>
<organism evidence="21 22">
    <name type="scientific">Ailuropoda melanoleuca</name>
    <name type="common">Giant panda</name>
    <dbReference type="NCBI Taxonomy" id="9646"/>
    <lineage>
        <taxon>Eukaryota</taxon>
        <taxon>Metazoa</taxon>
        <taxon>Chordata</taxon>
        <taxon>Craniata</taxon>
        <taxon>Vertebrata</taxon>
        <taxon>Euteleostomi</taxon>
        <taxon>Mammalia</taxon>
        <taxon>Eutheria</taxon>
        <taxon>Laurasiatheria</taxon>
        <taxon>Carnivora</taxon>
        <taxon>Caniformia</taxon>
        <taxon>Ursidae</taxon>
        <taxon>Ailuropoda</taxon>
    </lineage>
</organism>
<dbReference type="GO" id="GO:0046872">
    <property type="term" value="F:metal ion binding"/>
    <property type="evidence" value="ECO:0007669"/>
    <property type="project" value="UniProtKB-KW"/>
</dbReference>
<dbReference type="PANTHER" id="PTHR10106:SF14">
    <property type="entry name" value="TRANSMEMBRANE ASCORBATE-DEPENDENT REDUCTASE CYB561"/>
    <property type="match status" value="1"/>
</dbReference>
<dbReference type="GeneTree" id="ENSGT00950000183197"/>
<evidence type="ECO:0000256" key="18">
    <source>
        <dbReference type="SAM" id="MobiDB-lite"/>
    </source>
</evidence>
<feature type="transmembrane region" description="Helical" evidence="19">
    <location>
        <begin position="186"/>
        <end position="205"/>
    </location>
</feature>
<dbReference type="FunFam" id="1.20.120.1770:FF:000001">
    <property type="entry name" value="Cytochrome b reductase 1"/>
    <property type="match status" value="1"/>
</dbReference>
<protein>
    <recommendedName>
        <fullName evidence="13">Transmembrane ascorbate-dependent reductase CYB561</fullName>
    </recommendedName>
    <alternativeName>
        <fullName evidence="14">Cytochrome b-561</fullName>
    </alternativeName>
    <alternativeName>
        <fullName evidence="15">Cytochrome b561</fullName>
    </alternativeName>
</protein>
<evidence type="ECO:0000256" key="12">
    <source>
        <dbReference type="ARBA" id="ARBA00024185"/>
    </source>
</evidence>
<evidence type="ECO:0000256" key="8">
    <source>
        <dbReference type="ARBA" id="ARBA00022989"/>
    </source>
</evidence>
<feature type="transmembrane region" description="Helical" evidence="19">
    <location>
        <begin position="146"/>
        <end position="174"/>
    </location>
</feature>
<evidence type="ECO:0000256" key="7">
    <source>
        <dbReference type="ARBA" id="ARBA00022982"/>
    </source>
</evidence>
<accession>A0A7N5JVS4</accession>
<dbReference type="PROSITE" id="PS50939">
    <property type="entry name" value="CYTOCHROME_B561"/>
    <property type="match status" value="1"/>
</dbReference>
<keyword evidence="10 19" id="KW-0472">Membrane</keyword>
<evidence type="ECO:0000256" key="11">
    <source>
        <dbReference type="ARBA" id="ARBA00023329"/>
    </source>
</evidence>
<feature type="domain" description="Cytochrome b561" evidence="20">
    <location>
        <begin position="127"/>
        <end position="246"/>
    </location>
</feature>
<comment type="function">
    <text evidence="16">Transmembrane reductase that uses ascorbate as an electron donor in the cytoplasm and transfers electrons across membranes to reduce monodehydro-L-ascorbate radical in the lumen of secretory vesicles. It is therefore involved the regeneration and homeostasis within secretory vesicles of ascorbate which in turn provides reducing equivalents needed to support the activity of intravesicular enzymes.</text>
</comment>
<evidence type="ECO:0000256" key="13">
    <source>
        <dbReference type="ARBA" id="ARBA00024231"/>
    </source>
</evidence>
<reference evidence="21 22" key="1">
    <citation type="journal article" date="2010" name="Nature">
        <title>The sequence and de novo assembly of the giant panda genome.</title>
        <authorList>
            <person name="Li R."/>
            <person name="Fan W."/>
            <person name="Tian G."/>
            <person name="Zhu H."/>
            <person name="He L."/>
            <person name="Cai J."/>
            <person name="Huang Q."/>
            <person name="Cai Q."/>
            <person name="Li B."/>
            <person name="Bai Y."/>
            <person name="Zhang Z."/>
            <person name="Zhang Y."/>
            <person name="Wang W."/>
            <person name="Li J."/>
            <person name="Wei F."/>
            <person name="Li H."/>
            <person name="Jian M."/>
            <person name="Li J."/>
            <person name="Zhang Z."/>
            <person name="Nielsen R."/>
            <person name="Li D."/>
            <person name="Gu W."/>
            <person name="Yang Z."/>
            <person name="Xuan Z."/>
            <person name="Ryder O.A."/>
            <person name="Leung F.C."/>
            <person name="Zhou Y."/>
            <person name="Cao J."/>
            <person name="Sun X."/>
            <person name="Fu Y."/>
            <person name="Fang X."/>
            <person name="Guo X."/>
            <person name="Wang B."/>
            <person name="Hou R."/>
            <person name="Shen F."/>
            <person name="Mu B."/>
            <person name="Ni P."/>
            <person name="Lin R."/>
            <person name="Qian W."/>
            <person name="Wang G."/>
            <person name="Yu C."/>
            <person name="Nie W."/>
            <person name="Wang J."/>
            <person name="Wu Z."/>
            <person name="Liang H."/>
            <person name="Min J."/>
            <person name="Wu Q."/>
            <person name="Cheng S."/>
            <person name="Ruan J."/>
            <person name="Wang M."/>
            <person name="Shi Z."/>
            <person name="Wen M."/>
            <person name="Liu B."/>
            <person name="Ren X."/>
            <person name="Zheng H."/>
            <person name="Dong D."/>
            <person name="Cook K."/>
            <person name="Shan G."/>
            <person name="Zhang H."/>
            <person name="Kosiol C."/>
            <person name="Xie X."/>
            <person name="Lu Z."/>
            <person name="Zheng H."/>
            <person name="Li Y."/>
            <person name="Steiner C.C."/>
            <person name="Lam T.T."/>
            <person name="Lin S."/>
            <person name="Zhang Q."/>
            <person name="Li G."/>
            <person name="Tian J."/>
            <person name="Gong T."/>
            <person name="Liu H."/>
            <person name="Zhang D."/>
            <person name="Fang L."/>
            <person name="Ye C."/>
            <person name="Zhang J."/>
            <person name="Hu W."/>
            <person name="Xu A."/>
            <person name="Ren Y."/>
            <person name="Zhang G."/>
            <person name="Bruford M.W."/>
            <person name="Li Q."/>
            <person name="Ma L."/>
            <person name="Guo Y."/>
            <person name="An N."/>
            <person name="Hu Y."/>
            <person name="Zheng Y."/>
            <person name="Shi Y."/>
            <person name="Li Z."/>
            <person name="Liu Q."/>
            <person name="Chen Y."/>
            <person name="Zhao J."/>
            <person name="Qu N."/>
            <person name="Zhao S."/>
            <person name="Tian F."/>
            <person name="Wang X."/>
            <person name="Wang H."/>
            <person name="Xu L."/>
            <person name="Liu X."/>
            <person name="Vinar T."/>
            <person name="Wang Y."/>
            <person name="Lam T.W."/>
            <person name="Yiu S.M."/>
            <person name="Liu S."/>
            <person name="Zhang H."/>
            <person name="Li D."/>
            <person name="Huang Y."/>
            <person name="Wang X."/>
            <person name="Yang G."/>
            <person name="Jiang Z."/>
            <person name="Wang J."/>
            <person name="Qin N."/>
            <person name="Li L."/>
            <person name="Li J."/>
            <person name="Bolund L."/>
            <person name="Kristiansen K."/>
            <person name="Wong G.K."/>
            <person name="Olson M."/>
            <person name="Zhang X."/>
            <person name="Li S."/>
            <person name="Yang H."/>
            <person name="Wang J."/>
            <person name="Wang J."/>
        </authorList>
    </citation>
    <scope>NUCLEOTIDE SEQUENCE [LARGE SCALE GENOMIC DNA]</scope>
</reference>
<dbReference type="Proteomes" id="UP000008912">
    <property type="component" value="Unassembled WGS sequence"/>
</dbReference>
<evidence type="ECO:0000256" key="17">
    <source>
        <dbReference type="ARBA" id="ARBA00047447"/>
    </source>
</evidence>
<evidence type="ECO:0000256" key="9">
    <source>
        <dbReference type="ARBA" id="ARBA00023004"/>
    </source>
</evidence>
<dbReference type="AlphaFoldDB" id="A0A7N5JVS4"/>
<keyword evidence="9" id="KW-0408">Iron</keyword>
<dbReference type="SMART" id="SM00665">
    <property type="entry name" value="B561"/>
    <property type="match status" value="1"/>
</dbReference>
<evidence type="ECO:0000256" key="15">
    <source>
        <dbReference type="ARBA" id="ARBA00032709"/>
    </source>
</evidence>
<evidence type="ECO:0000256" key="2">
    <source>
        <dbReference type="ARBA" id="ARBA00022448"/>
    </source>
</evidence>
<dbReference type="InterPro" id="IPR006593">
    <property type="entry name" value="Cyt_b561/ferric_Rdtase_TM"/>
</dbReference>
<dbReference type="GO" id="GO:0006879">
    <property type="term" value="P:intracellular iron ion homeostasis"/>
    <property type="evidence" value="ECO:0007669"/>
    <property type="project" value="Ensembl"/>
</dbReference>
<keyword evidence="3" id="KW-0349">Heme</keyword>